<sequence>MDIGLNSVFLTVILRVALQSKITCTVMGKECLNGGTCYINGQGAFACSCPPGFVEPFCQISNPCHSSPCQQGGICQLQGAGEDYTCLCRQGFEGQHCELETDECLSSPCHNGASCHNTFGGFVCICDSGWEGPLCNLRVNACLSDPCYNGGTCVLKPNGHFICSCLVGFAGLTCEINIDDCANHQCNQESARCEDGIGTYRCVCNEGFTGESMHLMSKDVGAPVKGLHMAFIDLEKVYDGGKHKEVWRSMREKGGLEKCVRIILDMHEVINTWVKISHWD</sequence>
<feature type="chain" id="PRO_5034118757" description="EGF-like domain-containing protein" evidence="7">
    <location>
        <begin position="20"/>
        <end position="280"/>
    </location>
</feature>
<dbReference type="InterPro" id="IPR051022">
    <property type="entry name" value="Notch_Cell-Fate_Det"/>
</dbReference>
<evidence type="ECO:0000256" key="2">
    <source>
        <dbReference type="ARBA" id="ARBA00022729"/>
    </source>
</evidence>
<evidence type="ECO:0000313" key="9">
    <source>
        <dbReference type="Ensembl" id="ENSECRP00000029621.1"/>
    </source>
</evidence>
<dbReference type="InterPro" id="IPR018097">
    <property type="entry name" value="EGF_Ca-bd_CS"/>
</dbReference>
<feature type="disulfide bond" evidence="6">
    <location>
        <begin position="69"/>
        <end position="86"/>
    </location>
</feature>
<dbReference type="GO" id="GO:0060218">
    <property type="term" value="P:hematopoietic stem cell differentiation"/>
    <property type="evidence" value="ECO:0007669"/>
    <property type="project" value="UniProtKB-ARBA"/>
</dbReference>
<dbReference type="AlphaFoldDB" id="A0A8C4XG63"/>
<dbReference type="CDD" id="cd00054">
    <property type="entry name" value="EGF_CA"/>
    <property type="match status" value="5"/>
</dbReference>
<proteinExistence type="predicted"/>
<feature type="disulfide bond" evidence="6">
    <location>
        <begin position="88"/>
        <end position="97"/>
    </location>
</feature>
<dbReference type="GO" id="GO:0005886">
    <property type="term" value="C:plasma membrane"/>
    <property type="evidence" value="ECO:0007669"/>
    <property type="project" value="TreeGrafter"/>
</dbReference>
<dbReference type="GO" id="GO:0045197">
    <property type="term" value="P:establishment or maintenance of epithelial cell apical/basal polarity"/>
    <property type="evidence" value="ECO:0007669"/>
    <property type="project" value="TreeGrafter"/>
</dbReference>
<protein>
    <recommendedName>
        <fullName evidence="8">EGF-like domain-containing protein</fullName>
    </recommendedName>
</protein>
<dbReference type="SMART" id="SM00179">
    <property type="entry name" value="EGF_CA"/>
    <property type="match status" value="5"/>
</dbReference>
<dbReference type="PANTHER" id="PTHR24049">
    <property type="entry name" value="CRUMBS FAMILY MEMBER"/>
    <property type="match status" value="1"/>
</dbReference>
<dbReference type="InterPro" id="IPR049883">
    <property type="entry name" value="NOTCH1_EGF-like"/>
</dbReference>
<feature type="signal peptide" evidence="7">
    <location>
        <begin position="1"/>
        <end position="19"/>
    </location>
</feature>
<dbReference type="Pfam" id="PF00008">
    <property type="entry name" value="EGF"/>
    <property type="match status" value="4"/>
</dbReference>
<dbReference type="InterPro" id="IPR001881">
    <property type="entry name" value="EGF-like_Ca-bd_dom"/>
</dbReference>
<organism evidence="9 10">
    <name type="scientific">Erpetoichthys calabaricus</name>
    <name type="common">Rope fish</name>
    <name type="synonym">Calamoichthys calabaricus</name>
    <dbReference type="NCBI Taxonomy" id="27687"/>
    <lineage>
        <taxon>Eukaryota</taxon>
        <taxon>Metazoa</taxon>
        <taxon>Chordata</taxon>
        <taxon>Craniata</taxon>
        <taxon>Vertebrata</taxon>
        <taxon>Euteleostomi</taxon>
        <taxon>Actinopterygii</taxon>
        <taxon>Polypteriformes</taxon>
        <taxon>Polypteridae</taxon>
        <taxon>Erpetoichthys</taxon>
    </lineage>
</organism>
<dbReference type="Gene3D" id="2.10.25.10">
    <property type="entry name" value="Laminin"/>
    <property type="match status" value="5"/>
</dbReference>
<dbReference type="GeneTree" id="ENSGT00940000160615"/>
<dbReference type="GO" id="GO:0007157">
    <property type="term" value="P:heterophilic cell-cell adhesion via plasma membrane cell adhesion molecules"/>
    <property type="evidence" value="ECO:0007669"/>
    <property type="project" value="TreeGrafter"/>
</dbReference>
<feature type="domain" description="EGF-like" evidence="8">
    <location>
        <begin position="177"/>
        <end position="214"/>
    </location>
</feature>
<feature type="disulfide bond" evidence="6">
    <location>
        <begin position="165"/>
        <end position="174"/>
    </location>
</feature>
<dbReference type="Pfam" id="PF07645">
    <property type="entry name" value="EGF_CA"/>
    <property type="match status" value="1"/>
</dbReference>
<feature type="domain" description="EGF-like" evidence="8">
    <location>
        <begin position="100"/>
        <end position="136"/>
    </location>
</feature>
<dbReference type="InterPro" id="IPR000742">
    <property type="entry name" value="EGF"/>
</dbReference>
<name>A0A8C4XG63_ERPCA</name>
<dbReference type="FunFam" id="2.10.25.10:FF:000109">
    <property type="entry name" value="Notch homolog 4, [Drosophila]"/>
    <property type="match status" value="1"/>
</dbReference>
<dbReference type="GO" id="GO:0005509">
    <property type="term" value="F:calcium ion binding"/>
    <property type="evidence" value="ECO:0007669"/>
    <property type="project" value="InterPro"/>
</dbReference>
<evidence type="ECO:0000256" key="7">
    <source>
        <dbReference type="SAM" id="SignalP"/>
    </source>
</evidence>
<evidence type="ECO:0000259" key="8">
    <source>
        <dbReference type="PROSITE" id="PS50026"/>
    </source>
</evidence>
<evidence type="ECO:0000256" key="3">
    <source>
        <dbReference type="ARBA" id="ARBA00022737"/>
    </source>
</evidence>
<comment type="caution">
    <text evidence="6">Lacks conserved residue(s) required for the propagation of feature annotation.</text>
</comment>
<evidence type="ECO:0000256" key="1">
    <source>
        <dbReference type="ARBA" id="ARBA00022536"/>
    </source>
</evidence>
<dbReference type="SUPFAM" id="SSF57196">
    <property type="entry name" value="EGF/Laminin"/>
    <property type="match status" value="5"/>
</dbReference>
<reference evidence="9" key="1">
    <citation type="submission" date="2021-06" db="EMBL/GenBank/DDBJ databases">
        <authorList>
            <consortium name="Wellcome Sanger Institute Data Sharing"/>
        </authorList>
    </citation>
    <scope>NUCLEOTIDE SEQUENCE [LARGE SCALE GENOMIC DNA]</scope>
</reference>
<dbReference type="PROSITE" id="PS00010">
    <property type="entry name" value="ASX_HYDROXYL"/>
    <property type="match status" value="2"/>
</dbReference>
<feature type="domain" description="EGF-like" evidence="8">
    <location>
        <begin position="60"/>
        <end position="98"/>
    </location>
</feature>
<keyword evidence="1 6" id="KW-0245">EGF-like domain</keyword>
<dbReference type="PROSITE" id="PS01187">
    <property type="entry name" value="EGF_CA"/>
    <property type="match status" value="2"/>
</dbReference>
<keyword evidence="5" id="KW-0325">Glycoprotein</keyword>
<evidence type="ECO:0000313" key="10">
    <source>
        <dbReference type="Proteomes" id="UP000694620"/>
    </source>
</evidence>
<keyword evidence="4 6" id="KW-1015">Disulfide bond</keyword>
<feature type="domain" description="EGF-like" evidence="8">
    <location>
        <begin position="20"/>
        <end position="59"/>
    </location>
</feature>
<dbReference type="InterPro" id="IPR000152">
    <property type="entry name" value="EGF-type_Asp/Asn_hydroxyl_site"/>
</dbReference>
<dbReference type="Proteomes" id="UP000694620">
    <property type="component" value="Chromosome 9"/>
</dbReference>
<reference evidence="9" key="3">
    <citation type="submission" date="2025-09" db="UniProtKB">
        <authorList>
            <consortium name="Ensembl"/>
        </authorList>
    </citation>
    <scope>IDENTIFICATION</scope>
</reference>
<feature type="domain" description="EGF-like" evidence="8">
    <location>
        <begin position="138"/>
        <end position="175"/>
    </location>
</feature>
<feature type="disulfide bond" evidence="6">
    <location>
        <begin position="49"/>
        <end position="58"/>
    </location>
</feature>
<dbReference type="GO" id="GO:0032991">
    <property type="term" value="C:protein-containing complex"/>
    <property type="evidence" value="ECO:0007669"/>
    <property type="project" value="TreeGrafter"/>
</dbReference>
<dbReference type="GO" id="GO:1901222">
    <property type="term" value="P:regulation of non-canonical NF-kappaB signal transduction"/>
    <property type="evidence" value="ECO:0007669"/>
    <property type="project" value="UniProtKB-ARBA"/>
</dbReference>
<dbReference type="FunFam" id="2.10.25.10:FF:000321">
    <property type="entry name" value="Protein delta homolog 1"/>
    <property type="match status" value="1"/>
</dbReference>
<evidence type="ECO:0000256" key="6">
    <source>
        <dbReference type="PROSITE-ProRule" id="PRU00076"/>
    </source>
</evidence>
<dbReference type="PROSITE" id="PS50026">
    <property type="entry name" value="EGF_3"/>
    <property type="match status" value="5"/>
</dbReference>
<dbReference type="SMART" id="SM00181">
    <property type="entry name" value="EGF"/>
    <property type="match status" value="5"/>
</dbReference>
<evidence type="ECO:0000256" key="5">
    <source>
        <dbReference type="ARBA" id="ARBA00023180"/>
    </source>
</evidence>
<dbReference type="PROSITE" id="PS00022">
    <property type="entry name" value="EGF_1"/>
    <property type="match status" value="3"/>
</dbReference>
<dbReference type="PANTHER" id="PTHR24049:SF22">
    <property type="entry name" value="DROSOPHILA CRUMBS HOMOLOG"/>
    <property type="match status" value="1"/>
</dbReference>
<keyword evidence="2 7" id="KW-0732">Signal</keyword>
<dbReference type="PROSITE" id="PS01186">
    <property type="entry name" value="EGF_2"/>
    <property type="match status" value="4"/>
</dbReference>
<evidence type="ECO:0000256" key="4">
    <source>
        <dbReference type="ARBA" id="ARBA00023157"/>
    </source>
</evidence>
<dbReference type="Ensembl" id="ENSECRT00000030250.1">
    <property type="protein sequence ID" value="ENSECRP00000029621.1"/>
    <property type="gene ID" value="ENSECRG00000020084.1"/>
</dbReference>
<keyword evidence="10" id="KW-1185">Reference proteome</keyword>
<reference evidence="9" key="2">
    <citation type="submission" date="2025-08" db="UniProtKB">
        <authorList>
            <consortium name="Ensembl"/>
        </authorList>
    </citation>
    <scope>IDENTIFICATION</scope>
</reference>
<dbReference type="FunFam" id="2.10.25.10:FF:000472">
    <property type="entry name" value="Uncharacterized protein, isoform A"/>
    <property type="match status" value="1"/>
</dbReference>
<feature type="disulfide bond" evidence="6">
    <location>
        <begin position="126"/>
        <end position="135"/>
    </location>
</feature>
<accession>A0A8C4XG63</accession>
<dbReference type="GO" id="GO:0045597">
    <property type="term" value="P:positive regulation of cell differentiation"/>
    <property type="evidence" value="ECO:0007669"/>
    <property type="project" value="UniProtKB-ARBA"/>
</dbReference>
<keyword evidence="3" id="KW-0677">Repeat</keyword>